<reference evidence="2 3" key="1">
    <citation type="submission" date="2024-02" db="EMBL/GenBank/DDBJ databases">
        <title>Adaptive strategies in a cosmopolitan and abundant soil bacterium.</title>
        <authorList>
            <person name="Carini P."/>
        </authorList>
    </citation>
    <scope>NUCLEOTIDE SEQUENCE [LARGE SCALE GENOMIC DNA]</scope>
    <source>
        <strain evidence="2 3">AZCC 1608</strain>
    </source>
</reference>
<dbReference type="Proteomes" id="UP001364224">
    <property type="component" value="Unassembled WGS sequence"/>
</dbReference>
<gene>
    <name evidence="2" type="ORF">V1286_007683</name>
</gene>
<dbReference type="InterPro" id="IPR015947">
    <property type="entry name" value="PUA-like_sf"/>
</dbReference>
<dbReference type="RefSeq" id="WP_334489018.1">
    <property type="nucleotide sequence ID" value="NZ_JAZHRV010000001.1"/>
</dbReference>
<organism evidence="2 3">
    <name type="scientific">Bradyrhizobium algeriense</name>
    <dbReference type="NCBI Taxonomy" id="634784"/>
    <lineage>
        <taxon>Bacteria</taxon>
        <taxon>Pseudomonadati</taxon>
        <taxon>Pseudomonadota</taxon>
        <taxon>Alphaproteobacteria</taxon>
        <taxon>Hyphomicrobiales</taxon>
        <taxon>Nitrobacteraceae</taxon>
        <taxon>Bradyrhizobium</taxon>
    </lineage>
</organism>
<evidence type="ECO:0000313" key="3">
    <source>
        <dbReference type="Proteomes" id="UP001364224"/>
    </source>
</evidence>
<keyword evidence="3" id="KW-1185">Reference proteome</keyword>
<dbReference type="InterPro" id="IPR007374">
    <property type="entry name" value="ASCH_domain"/>
</dbReference>
<sequence>MKGLIIDEPWISLILAGEKIWEMRKTACHHRGRIALIRKGSGQVVGIANVVGSLAPLSSPLAYADAEPKHRIPPDRQDQAFVDGWRTPWVLVNARPLTSPVPYKHPFGAVIWVNLDVDVVGAVEAKSSLVGAGQKIAADRKFVRLDDDKKASGLSLLGRLSSWLHKDAVEPVEATQGSQTVGQPLSEESEISRIVKVTGGNLRNDHLYLPLDFFPTDAIGGRNRSEAASRMISVTFTPGATVETDIDRAKRILRERGAVADFFARAGVKEGDSLRLTNTAPYRYEVSKVANA</sequence>
<dbReference type="EMBL" id="JAZHRV010000001">
    <property type="protein sequence ID" value="MEH2560154.1"/>
    <property type="molecule type" value="Genomic_DNA"/>
</dbReference>
<feature type="domain" description="ASCH" evidence="1">
    <location>
        <begin position="5"/>
        <end position="51"/>
    </location>
</feature>
<dbReference type="Gene3D" id="2.30.130.30">
    <property type="entry name" value="Hypothetical protein"/>
    <property type="match status" value="1"/>
</dbReference>
<evidence type="ECO:0000313" key="2">
    <source>
        <dbReference type="EMBL" id="MEH2560154.1"/>
    </source>
</evidence>
<evidence type="ECO:0000259" key="1">
    <source>
        <dbReference type="Pfam" id="PF04266"/>
    </source>
</evidence>
<name>A0ABU8BPW4_9BRAD</name>
<accession>A0ABU8BPW4</accession>
<dbReference type="Pfam" id="PF04266">
    <property type="entry name" value="ASCH"/>
    <property type="match status" value="1"/>
</dbReference>
<proteinExistence type="predicted"/>
<comment type="caution">
    <text evidence="2">The sequence shown here is derived from an EMBL/GenBank/DDBJ whole genome shotgun (WGS) entry which is preliminary data.</text>
</comment>
<dbReference type="SUPFAM" id="SSF88697">
    <property type="entry name" value="PUA domain-like"/>
    <property type="match status" value="1"/>
</dbReference>
<protein>
    <recommendedName>
        <fullName evidence="1">ASCH domain-containing protein</fullName>
    </recommendedName>
</protein>